<evidence type="ECO:0000256" key="16">
    <source>
        <dbReference type="ARBA" id="ARBA00023159"/>
    </source>
</evidence>
<evidence type="ECO:0000259" key="23">
    <source>
        <dbReference type="PROSITE" id="PS50016"/>
    </source>
</evidence>
<evidence type="ECO:0000256" key="9">
    <source>
        <dbReference type="ARBA" id="ARBA00022737"/>
    </source>
</evidence>
<feature type="compositionally biased region" description="Basic and acidic residues" evidence="22">
    <location>
        <begin position="1341"/>
        <end position="1356"/>
    </location>
</feature>
<feature type="domain" description="MYST-type HAT" evidence="25">
    <location>
        <begin position="967"/>
        <end position="1241"/>
    </location>
</feature>
<protein>
    <recommendedName>
        <fullName evidence="3">histone acetyltransferase</fullName>
        <ecNumber evidence="3">2.3.1.48</ecNumber>
    </recommendedName>
</protein>
<feature type="compositionally biased region" description="Polar residues" evidence="22">
    <location>
        <begin position="684"/>
        <end position="700"/>
    </location>
</feature>
<evidence type="ECO:0000259" key="26">
    <source>
        <dbReference type="PROSITE" id="PS52014"/>
    </source>
</evidence>
<feature type="compositionally biased region" description="Polar residues" evidence="22">
    <location>
        <begin position="96"/>
        <end position="110"/>
    </location>
</feature>
<dbReference type="GO" id="GO:0005634">
    <property type="term" value="C:nucleus"/>
    <property type="evidence" value="ECO:0007669"/>
    <property type="project" value="UniProtKB-SubCell"/>
</dbReference>
<dbReference type="GO" id="GO:0006357">
    <property type="term" value="P:regulation of transcription by RNA polymerase II"/>
    <property type="evidence" value="ECO:0007669"/>
    <property type="project" value="TreeGrafter"/>
</dbReference>
<dbReference type="GO" id="GO:0008270">
    <property type="term" value="F:zinc ion binding"/>
    <property type="evidence" value="ECO:0007669"/>
    <property type="project" value="UniProtKB-KW"/>
</dbReference>
<keyword evidence="28" id="KW-1185">Reference proteome</keyword>
<dbReference type="GO" id="GO:0010484">
    <property type="term" value="F:histone H3 acetyltransferase activity"/>
    <property type="evidence" value="ECO:0007669"/>
    <property type="project" value="TreeGrafter"/>
</dbReference>
<dbReference type="GO" id="GO:0006334">
    <property type="term" value="P:nucleosome assembly"/>
    <property type="evidence" value="ECO:0007669"/>
    <property type="project" value="InterPro"/>
</dbReference>
<dbReference type="EnsemblMetazoa" id="SMAR004400-RA">
    <property type="protein sequence ID" value="SMAR004400-PA"/>
    <property type="gene ID" value="SMAR004400"/>
</dbReference>
<keyword evidence="6" id="KW-0597">Phosphoprotein</keyword>
<dbReference type="EMBL" id="JH431483">
    <property type="status" value="NOT_ANNOTATED_CDS"/>
    <property type="molecule type" value="Genomic_DNA"/>
</dbReference>
<keyword evidence="7" id="KW-0808">Transferase</keyword>
<dbReference type="FunFam" id="3.40.630.30:FF:000001">
    <property type="entry name" value="Histone acetyltransferase"/>
    <property type="match status" value="1"/>
</dbReference>
<feature type="compositionally biased region" description="Polar residues" evidence="22">
    <location>
        <begin position="611"/>
        <end position="623"/>
    </location>
</feature>
<feature type="compositionally biased region" description="Basic and acidic residues" evidence="22">
    <location>
        <begin position="1546"/>
        <end position="1555"/>
    </location>
</feature>
<dbReference type="Gene3D" id="3.40.630.30">
    <property type="match status" value="1"/>
</dbReference>
<feature type="compositionally biased region" description="Acidic residues" evidence="22">
    <location>
        <begin position="1516"/>
        <end position="1534"/>
    </location>
</feature>
<evidence type="ECO:0000256" key="5">
    <source>
        <dbReference type="ARBA" id="ARBA00022499"/>
    </source>
</evidence>
<reference evidence="27" key="2">
    <citation type="submission" date="2015-02" db="UniProtKB">
        <authorList>
            <consortium name="EnsemblMetazoa"/>
        </authorList>
    </citation>
    <scope>IDENTIFICATION</scope>
</reference>
<feature type="compositionally biased region" description="Basic residues" evidence="22">
    <location>
        <begin position="1267"/>
        <end position="1277"/>
    </location>
</feature>
<dbReference type="Pfam" id="PF01530">
    <property type="entry name" value="zf-C2HC"/>
    <property type="match status" value="1"/>
</dbReference>
<dbReference type="SMART" id="SM00526">
    <property type="entry name" value="H15"/>
    <property type="match status" value="1"/>
</dbReference>
<dbReference type="Pfam" id="PF00628">
    <property type="entry name" value="PHD"/>
    <property type="match status" value="1"/>
</dbReference>
<evidence type="ECO:0000256" key="8">
    <source>
        <dbReference type="ARBA" id="ARBA00022723"/>
    </source>
</evidence>
<feature type="region of interest" description="Disordered" evidence="22">
    <location>
        <begin position="88"/>
        <end position="113"/>
    </location>
</feature>
<dbReference type="GO" id="GO:0003677">
    <property type="term" value="F:DNA binding"/>
    <property type="evidence" value="ECO:0007669"/>
    <property type="project" value="InterPro"/>
</dbReference>
<dbReference type="PROSITE" id="PS51504">
    <property type="entry name" value="H15"/>
    <property type="match status" value="1"/>
</dbReference>
<keyword evidence="13" id="KW-0156">Chromatin regulator</keyword>
<dbReference type="Gene3D" id="3.30.40.10">
    <property type="entry name" value="Zinc/RING finger domain, C3HC4 (zinc finger)"/>
    <property type="match status" value="1"/>
</dbReference>
<keyword evidence="16" id="KW-0010">Activator</keyword>
<dbReference type="Gene3D" id="3.30.60.60">
    <property type="entry name" value="N-acetyl transferase-like"/>
    <property type="match status" value="1"/>
</dbReference>
<feature type="compositionally biased region" description="Basic and acidic residues" evidence="22">
    <location>
        <begin position="1402"/>
        <end position="1412"/>
    </location>
</feature>
<keyword evidence="9" id="KW-0677">Repeat</keyword>
<feature type="compositionally biased region" description="Acidic residues" evidence="22">
    <location>
        <begin position="802"/>
        <end position="813"/>
    </location>
</feature>
<evidence type="ECO:0000256" key="7">
    <source>
        <dbReference type="ARBA" id="ARBA00022679"/>
    </source>
</evidence>
<evidence type="ECO:0000256" key="19">
    <source>
        <dbReference type="ARBA" id="ARBA00048017"/>
    </source>
</evidence>
<feature type="compositionally biased region" description="Low complexity" evidence="22">
    <location>
        <begin position="887"/>
        <end position="896"/>
    </location>
</feature>
<feature type="region of interest" description="Disordered" evidence="22">
    <location>
        <begin position="517"/>
        <end position="701"/>
    </location>
</feature>
<proteinExistence type="inferred from homology"/>
<keyword evidence="8" id="KW-0479">Metal-binding</keyword>
<feature type="compositionally biased region" description="Low complexity" evidence="22">
    <location>
        <begin position="788"/>
        <end position="801"/>
    </location>
</feature>
<reference evidence="28" key="1">
    <citation type="submission" date="2011-05" db="EMBL/GenBank/DDBJ databases">
        <authorList>
            <person name="Richards S.R."/>
            <person name="Qu J."/>
            <person name="Jiang H."/>
            <person name="Jhangiani S.N."/>
            <person name="Agravi P."/>
            <person name="Goodspeed R."/>
            <person name="Gross S."/>
            <person name="Mandapat C."/>
            <person name="Jackson L."/>
            <person name="Mathew T."/>
            <person name="Pu L."/>
            <person name="Thornton R."/>
            <person name="Saada N."/>
            <person name="Wilczek-Boney K.B."/>
            <person name="Lee S."/>
            <person name="Kovar C."/>
            <person name="Wu Y."/>
            <person name="Scherer S.E."/>
            <person name="Worley K.C."/>
            <person name="Muzny D.M."/>
            <person name="Gibbs R."/>
        </authorList>
    </citation>
    <scope>NUCLEOTIDE SEQUENCE</scope>
    <source>
        <strain evidence="28">Brora</strain>
    </source>
</reference>
<dbReference type="InterPro" id="IPR019787">
    <property type="entry name" value="Znf_PHD-finger"/>
</dbReference>
<feature type="compositionally biased region" description="Basic residues" evidence="22">
    <location>
        <begin position="378"/>
        <end position="389"/>
    </location>
</feature>
<feature type="region of interest" description="Disordered" evidence="22">
    <location>
        <begin position="1249"/>
        <end position="1594"/>
    </location>
</feature>
<dbReference type="EC" id="2.3.1.48" evidence="3"/>
<evidence type="ECO:0000256" key="20">
    <source>
        <dbReference type="PIRSR" id="PIRSR602717-51"/>
    </source>
</evidence>
<dbReference type="PhylomeDB" id="T1ITF4"/>
<dbReference type="PANTHER" id="PTHR10615">
    <property type="entry name" value="HISTONE ACETYLTRANSFERASE"/>
    <property type="match status" value="1"/>
</dbReference>
<feature type="compositionally biased region" description="Basic and acidic residues" evidence="22">
    <location>
        <begin position="545"/>
        <end position="559"/>
    </location>
</feature>
<dbReference type="SUPFAM" id="SSF55729">
    <property type="entry name" value="Acyl-CoA N-acyltransferases (Nat)"/>
    <property type="match status" value="1"/>
</dbReference>
<feature type="compositionally biased region" description="Low complexity" evidence="22">
    <location>
        <begin position="569"/>
        <end position="580"/>
    </location>
</feature>
<keyword evidence="12" id="KW-0832">Ubl conjugation</keyword>
<dbReference type="PROSITE" id="PS52014">
    <property type="entry name" value="SAMD1_WH"/>
    <property type="match status" value="1"/>
</dbReference>
<dbReference type="OMA" id="GRPPWKH"/>
<dbReference type="GO" id="GO:0003712">
    <property type="term" value="F:transcription coregulator activity"/>
    <property type="evidence" value="ECO:0007669"/>
    <property type="project" value="TreeGrafter"/>
</dbReference>
<dbReference type="SMART" id="SM00249">
    <property type="entry name" value="PHD"/>
    <property type="match status" value="2"/>
</dbReference>
<dbReference type="FunFam" id="3.30.60.60:FF:000002">
    <property type="entry name" value="Histone acetyltransferase"/>
    <property type="match status" value="1"/>
</dbReference>
<dbReference type="InterPro" id="IPR050603">
    <property type="entry name" value="MYST_HAT"/>
</dbReference>
<keyword evidence="15" id="KW-0805">Transcription regulation</keyword>
<dbReference type="GO" id="GO:0003682">
    <property type="term" value="F:chromatin binding"/>
    <property type="evidence" value="ECO:0007669"/>
    <property type="project" value="TreeGrafter"/>
</dbReference>
<evidence type="ECO:0000256" key="11">
    <source>
        <dbReference type="ARBA" id="ARBA00022833"/>
    </source>
</evidence>
<keyword evidence="14" id="KW-0007">Acetylation</keyword>
<evidence type="ECO:0000256" key="1">
    <source>
        <dbReference type="ARBA" id="ARBA00004123"/>
    </source>
</evidence>
<keyword evidence="18" id="KW-0539">Nucleus</keyword>
<dbReference type="Pfam" id="PF01853">
    <property type="entry name" value="MOZ_SAS"/>
    <property type="match status" value="1"/>
</dbReference>
<dbReference type="PROSITE" id="PS50016">
    <property type="entry name" value="ZF_PHD_2"/>
    <property type="match status" value="2"/>
</dbReference>
<keyword evidence="10 21" id="KW-0863">Zinc-finger</keyword>
<dbReference type="InterPro" id="IPR036060">
    <property type="entry name" value="Znf_C2H2C_sf"/>
</dbReference>
<feature type="compositionally biased region" description="Basic and acidic residues" evidence="22">
    <location>
        <begin position="1278"/>
        <end position="1308"/>
    </location>
</feature>
<evidence type="ECO:0000256" key="15">
    <source>
        <dbReference type="ARBA" id="ARBA00023015"/>
    </source>
</evidence>
<keyword evidence="17" id="KW-0804">Transcription</keyword>
<dbReference type="InterPro" id="IPR002717">
    <property type="entry name" value="HAT_MYST-type"/>
</dbReference>
<dbReference type="Pfam" id="PF17772">
    <property type="entry name" value="zf-MYST"/>
    <property type="match status" value="1"/>
</dbReference>
<evidence type="ECO:0000256" key="21">
    <source>
        <dbReference type="PROSITE-ProRule" id="PRU00146"/>
    </source>
</evidence>
<evidence type="ECO:0000256" key="14">
    <source>
        <dbReference type="ARBA" id="ARBA00022990"/>
    </source>
</evidence>
<evidence type="ECO:0000256" key="6">
    <source>
        <dbReference type="ARBA" id="ARBA00022553"/>
    </source>
</evidence>
<dbReference type="PROSITE" id="PS51802">
    <property type="entry name" value="ZF_CCHHC"/>
    <property type="match status" value="1"/>
</dbReference>
<feature type="domain" description="PHD-type" evidence="23">
    <location>
        <begin position="263"/>
        <end position="318"/>
    </location>
</feature>
<feature type="domain" description="PHD-type" evidence="23">
    <location>
        <begin position="315"/>
        <end position="365"/>
    </location>
</feature>
<feature type="compositionally biased region" description="Basic and acidic residues" evidence="22">
    <location>
        <begin position="1563"/>
        <end position="1594"/>
    </location>
</feature>
<name>T1ITF4_STRMM</name>
<dbReference type="InterPro" id="IPR040706">
    <property type="entry name" value="Zf-MYST"/>
</dbReference>
<dbReference type="PANTHER" id="PTHR10615:SF217">
    <property type="entry name" value="HISTONE ACETYLTRANSFERASE"/>
    <property type="match status" value="1"/>
</dbReference>
<dbReference type="InterPro" id="IPR011011">
    <property type="entry name" value="Znf_FYVE_PHD"/>
</dbReference>
<dbReference type="Pfam" id="PF21524">
    <property type="entry name" value="SAMD1_WH"/>
    <property type="match status" value="1"/>
</dbReference>
<feature type="region of interest" description="Disordered" evidence="22">
    <location>
        <begin position="373"/>
        <end position="487"/>
    </location>
</feature>
<feature type="domain" description="SAMD1-like winged helix (WH)" evidence="26">
    <location>
        <begin position="15"/>
        <end position="91"/>
    </location>
</feature>
<evidence type="ECO:0000256" key="10">
    <source>
        <dbReference type="ARBA" id="ARBA00022771"/>
    </source>
</evidence>
<feature type="compositionally biased region" description="Low complexity" evidence="22">
    <location>
        <begin position="624"/>
        <end position="635"/>
    </location>
</feature>
<dbReference type="InterPro" id="IPR048589">
    <property type="entry name" value="SAMD1-like_WH"/>
</dbReference>
<evidence type="ECO:0000256" key="3">
    <source>
        <dbReference type="ARBA" id="ARBA00013184"/>
    </source>
</evidence>
<evidence type="ECO:0000256" key="22">
    <source>
        <dbReference type="SAM" id="MobiDB-lite"/>
    </source>
</evidence>
<dbReference type="InterPro" id="IPR005818">
    <property type="entry name" value="Histone_H1/H5_H15"/>
</dbReference>
<dbReference type="HOGENOM" id="CLU_230322_0_0_1"/>
<dbReference type="Gene3D" id="1.10.10.10">
    <property type="entry name" value="Winged helix-like DNA-binding domain superfamily/Winged helix DNA-binding domain"/>
    <property type="match status" value="1"/>
</dbReference>
<feature type="active site" description="Proton donor/acceptor" evidence="20">
    <location>
        <position position="1143"/>
    </location>
</feature>
<dbReference type="SUPFAM" id="SSF57903">
    <property type="entry name" value="FYVE/PHD zinc finger"/>
    <property type="match status" value="2"/>
</dbReference>
<accession>T1ITF4</accession>
<evidence type="ECO:0000256" key="2">
    <source>
        <dbReference type="ARBA" id="ARBA00010107"/>
    </source>
</evidence>
<dbReference type="Proteomes" id="UP000014500">
    <property type="component" value="Unassembled WGS sequence"/>
</dbReference>
<dbReference type="InterPro" id="IPR036390">
    <property type="entry name" value="WH_DNA-bd_sf"/>
</dbReference>
<feature type="region of interest" description="Disordered" evidence="22">
    <location>
        <begin position="2068"/>
        <end position="2096"/>
    </location>
</feature>
<feature type="compositionally biased region" description="Polar residues" evidence="22">
    <location>
        <begin position="1642"/>
        <end position="1685"/>
    </location>
</feature>
<dbReference type="PROSITE" id="PS51726">
    <property type="entry name" value="MYST_HAT"/>
    <property type="match status" value="1"/>
</dbReference>
<evidence type="ECO:0000256" key="12">
    <source>
        <dbReference type="ARBA" id="ARBA00022843"/>
    </source>
</evidence>
<dbReference type="InterPro" id="IPR036388">
    <property type="entry name" value="WH-like_DNA-bd_sf"/>
</dbReference>
<comment type="catalytic activity">
    <reaction evidence="19">
        <text>L-lysyl-[protein] + acetyl-CoA = N(6)-acetyl-L-lysyl-[protein] + CoA + H(+)</text>
        <dbReference type="Rhea" id="RHEA:45948"/>
        <dbReference type="Rhea" id="RHEA-COMP:9752"/>
        <dbReference type="Rhea" id="RHEA-COMP:10731"/>
        <dbReference type="ChEBI" id="CHEBI:15378"/>
        <dbReference type="ChEBI" id="CHEBI:29969"/>
        <dbReference type="ChEBI" id="CHEBI:57287"/>
        <dbReference type="ChEBI" id="CHEBI:57288"/>
        <dbReference type="ChEBI" id="CHEBI:61930"/>
        <dbReference type="EC" id="2.3.1.48"/>
    </reaction>
</comment>
<dbReference type="InterPro" id="IPR013083">
    <property type="entry name" value="Znf_RING/FYVE/PHD"/>
</dbReference>
<keyword evidence="4" id="KW-0678">Repressor</keyword>
<feature type="compositionally biased region" description="Acidic residues" evidence="22">
    <location>
        <begin position="897"/>
        <end position="913"/>
    </location>
</feature>
<dbReference type="eggNOG" id="KOG2747">
    <property type="taxonomic scope" value="Eukaryota"/>
</dbReference>
<evidence type="ECO:0000313" key="27">
    <source>
        <dbReference type="EnsemblMetazoa" id="SMAR004400-PA"/>
    </source>
</evidence>
<feature type="region of interest" description="Disordered" evidence="22">
    <location>
        <begin position="1630"/>
        <end position="1685"/>
    </location>
</feature>
<dbReference type="Gene3D" id="4.10.320.30">
    <property type="match status" value="1"/>
</dbReference>
<keyword evidence="11" id="KW-0862">Zinc</keyword>
<evidence type="ECO:0000256" key="18">
    <source>
        <dbReference type="ARBA" id="ARBA00023242"/>
    </source>
</evidence>
<keyword evidence="5" id="KW-1017">Isopeptide bond</keyword>
<feature type="compositionally biased region" description="Polar residues" evidence="22">
    <location>
        <begin position="756"/>
        <end position="774"/>
    </location>
</feature>
<dbReference type="SUPFAM" id="SSF46785">
    <property type="entry name" value="Winged helix' DNA-binding domain"/>
    <property type="match status" value="1"/>
</dbReference>
<feature type="compositionally biased region" description="Low complexity" evidence="22">
    <location>
        <begin position="527"/>
        <end position="538"/>
    </location>
</feature>
<dbReference type="GO" id="GO:0070776">
    <property type="term" value="C:MOZ/MORF histone acetyltransferase complex"/>
    <property type="evidence" value="ECO:0007669"/>
    <property type="project" value="TreeGrafter"/>
</dbReference>
<feature type="region of interest" description="Disordered" evidence="22">
    <location>
        <begin position="741"/>
        <end position="839"/>
    </location>
</feature>
<dbReference type="InterPro" id="IPR002515">
    <property type="entry name" value="Znf_C2H2C"/>
</dbReference>
<evidence type="ECO:0000256" key="13">
    <source>
        <dbReference type="ARBA" id="ARBA00022853"/>
    </source>
</evidence>
<feature type="region of interest" description="Disordered" evidence="22">
    <location>
        <begin position="868"/>
        <end position="936"/>
    </location>
</feature>
<comment type="similarity">
    <text evidence="2">Belongs to the MYST (SAS/MOZ) family.</text>
</comment>
<feature type="domain" description="H15" evidence="24">
    <location>
        <begin position="113"/>
        <end position="186"/>
    </location>
</feature>
<feature type="compositionally biased region" description="Low complexity" evidence="22">
    <location>
        <begin position="1630"/>
        <end position="1641"/>
    </location>
</feature>
<organism evidence="27 28">
    <name type="scientific">Strigamia maritima</name>
    <name type="common">European centipede</name>
    <name type="synonym">Geophilus maritimus</name>
    <dbReference type="NCBI Taxonomy" id="126957"/>
    <lineage>
        <taxon>Eukaryota</taxon>
        <taxon>Metazoa</taxon>
        <taxon>Ecdysozoa</taxon>
        <taxon>Arthropoda</taxon>
        <taxon>Myriapoda</taxon>
        <taxon>Chilopoda</taxon>
        <taxon>Pleurostigmophora</taxon>
        <taxon>Geophilomorpha</taxon>
        <taxon>Linotaeniidae</taxon>
        <taxon>Strigamia</taxon>
    </lineage>
</organism>
<feature type="compositionally biased region" description="Basic residues" evidence="22">
    <location>
        <begin position="1309"/>
        <end position="1321"/>
    </location>
</feature>
<dbReference type="InterPro" id="IPR001965">
    <property type="entry name" value="Znf_PHD"/>
</dbReference>
<sequence>MKEDDTPGVTTETTREDDADTNFTKWLLEAIRKIKHQKQRPSIERICNAIRQCHKVSKDIVIEHLENAVNEGTVLQVYNKGLCSYKDPSRVPQPKTPSNHSSHAINNTKNNAKRPSDLIKAVVKSVRDLAEIGGSTLHSVEKYLRQNSSLAGENNADFAQNLRLATKRAVKSGHLLQNGPLFKLPVELPTSGQVSPCEIPTGLCSTPETVNGVSINGSSFVKNGLALGPSMDDVGSSSDDDATIPLDESTKSPCQNGTNNATKQACCSCHKTAEENRRGVYEELLVCTECGTGGHPSCLQYPPELVIHQWQCHRCKKCSICGKRDQADTLVFCGYCDKGFHLTCHQPPLLKIPKGSWLCYSCISKSKGEKMSNEVTSKVKKKLTKHKSDKLRTPRSNDTRCPTPGCDGSGNVNGKSTHHKRQYACPRLSPDKRPSKPRKKREHSSRNSVPISCAISPDVKNNGEDRLDSGSESLQQEMTGGDLASDNCANKDFPSFSLHYKPKGLIDGLTKFFTPTNKRKSRLAGASTSESETQSPTPKMKSSHKTLDTSTSERGHKSEPAWTSSRQTSHNNNASSSHPSGFSLKSEHQTNTTSTTTTTVTTNASPSSASLSQTTISNPNGGKTTSSSPTSSNSSLHKHPGSGQLKGLFDGLSHLYTTPGETRKRGVNGVQPVYAPPKRGRKSVGSNSSNTSLPTFVNSINETNDANNVNVTATTTTVTVTNNNNTNSTNNLSRSVALTWSQQAKAPRTGAPPLETTATPRIQSRTCTTKTPAFTSMGPARVKSPIMSETTSSSESSSSSESESESSSESEDDEPKRMPPNNRGRTAAPAIKEAVTPSPTPAAANKLIAASKLQKVTARYKKIVKKTSETRSYDTRISSVRAENPVTSSSSSSSSSESEEESSSTESDDDDDKNSDTGGVKQKIDNDSQQIPPGVSDKDVEMYKKAQDKVMLSLQLGCQSPLPPSESSNRCPAAIEFGQYEIQTWYSSPYPQEYARLPKLFLCEFCLKYMKSKNILLRHMKKCTWTHPPATEIYRHSNLSVFEVDGNVNKIYCQNLCLLAKLFLDHKTLYYDVEPFLFYVMTKNDKKGCHLVGYFSKEKHCQQRYNVSCIMTMPQYQRQGFGRFLIDFSYLLSRKEGLPGTPEKPLSDLGRVSYIAYWKSIIIEYFHKCQEKKTSMKAISKVTGMCAPDVTATVEMLNMMGAANDGKCTINMHKCMINDHMGKVANSKRVILDPDCLRWTPLVTQNMIESDHKGDESKSEDEEKSVQRKTRGKKVQKRQTDARKQKSIESTEEPKIKKFKSESKEREKKNKSRKKLRKHREKEKSSKNSPNSSSDFINNGKLDKPVSRTKPMDKPMTRTKHTRSKLSASKSYVKPDSETPKSGSMKLRALKKPDKLSTSVKSGEKNKTKSVLDVDNGLMPELQPVDDLDEDAIDPGCLAPPSLQQIISEKEILRKKKRGWPKGVKRGSPPKKIMKQPRRGRPKKISLLTTNEANKKSPIENNAPAMSKRVNLRDDSQDEDSDDDDEDEDEDEKEYEATPVVNSANMKKEIEKTNDDDSNLSDNDVHSELEESMHDIPDRPETPTDVCKEDKIEERDLSLTEEGQQVDDDGETMMPTIAVCGPAPLTPVTPSSGPLQLLPSSNCVQGPPSSQSNCSLEDSQLLQNTPPLSASNPMLSSPSQNMTPNYQSDHMTMTPAPICSSVGSEVNMHERLKQQRNDYEDRLHASTYEMDTSRSQDTISNDGIRRGGMTPEANQIHLSNPPTPAVKPQTVDMHQNMGVYTPDSTSNSVLSGTGGNYQSMEIDVAQLGLESPTSISSSELAQNSVEQPQPVLTPHGFSDCAQMAPSAPPPVVVRNAPTPVRNMVTTPVPPATPTPIAPAVTPNPMATNSVPMRMPTPTLAPLTPHHRLHPPPSHTPILPANFCNGNNLSAPHLGLANLNSITLNHNIAQIAAQGTSSHASNMNLNVAQVGTNINCQPNMVAVAGGNFVSGVNVQVPVSSATYVQAMSAPAGSYVSVPVGMSVAAVLQQHAHASALQQQGHGSTQRLTHVTLPMPASCAAVSPVSNFFIQSPRPNQTPTPTPPSVHLTHPHPRTNSTSCSLAKLQQLTNDIMDLVPSPATPCNTITPPPNLTPPPPVNMTPPPSIQRNMTPPIPSLQPQISIPNAHLYKHFNRMRPIQRNPNVTINQNLMSGYQTINGFRMQPQGAPTATVLNTSYITNTGFMNQQIPTMQMGMVNMNMNMNMHPQPQYQEQAIQPARPQNAMYATYGYINGSLQPHTLNGVMRR</sequence>
<comment type="subcellular location">
    <subcellularLocation>
        <location evidence="1">Nucleus</location>
    </subcellularLocation>
</comment>
<evidence type="ECO:0000256" key="4">
    <source>
        <dbReference type="ARBA" id="ARBA00022491"/>
    </source>
</evidence>
<feature type="compositionally biased region" description="Low complexity" evidence="22">
    <location>
        <begin position="590"/>
        <end position="610"/>
    </location>
</feature>
<dbReference type="SUPFAM" id="SSF103637">
    <property type="entry name" value="CCHHC domain"/>
    <property type="match status" value="1"/>
</dbReference>
<evidence type="ECO:0000259" key="24">
    <source>
        <dbReference type="PROSITE" id="PS51504"/>
    </source>
</evidence>
<feature type="compositionally biased region" description="Basic residues" evidence="22">
    <location>
        <begin position="1453"/>
        <end position="1484"/>
    </location>
</feature>
<dbReference type="InterPro" id="IPR016181">
    <property type="entry name" value="Acyl_CoA_acyltransferase"/>
</dbReference>
<feature type="region of interest" description="Disordered" evidence="22">
    <location>
        <begin position="231"/>
        <end position="259"/>
    </location>
</feature>
<feature type="compositionally biased region" description="Acidic residues" evidence="22">
    <location>
        <begin position="1424"/>
        <end position="1433"/>
    </location>
</feature>
<evidence type="ECO:0000313" key="28">
    <source>
        <dbReference type="Proteomes" id="UP000014500"/>
    </source>
</evidence>
<dbReference type="GO" id="GO:0000786">
    <property type="term" value="C:nucleosome"/>
    <property type="evidence" value="ECO:0007669"/>
    <property type="project" value="InterPro"/>
</dbReference>
<dbReference type="STRING" id="126957.T1ITF4"/>
<evidence type="ECO:0000259" key="25">
    <source>
        <dbReference type="PROSITE" id="PS51726"/>
    </source>
</evidence>
<evidence type="ECO:0000256" key="17">
    <source>
        <dbReference type="ARBA" id="ARBA00023163"/>
    </source>
</evidence>